<reference evidence="3 4" key="1">
    <citation type="submission" date="2011-09" db="EMBL/GenBank/DDBJ databases">
        <authorList>
            <person name="Carlier A."/>
        </authorList>
    </citation>
    <scope>NUCLEOTIDE SEQUENCE [LARGE SCALE GENOMIC DNA]</scope>
    <source>
        <strain evidence="3 4">UZHbot1</strain>
    </source>
</reference>
<evidence type="ECO:0000256" key="2">
    <source>
        <dbReference type="SAM" id="Phobius"/>
    </source>
</evidence>
<organism evidence="3 4">
    <name type="scientific">Candidatus Paraburkholderia kirkii UZHbot1</name>
    <dbReference type="NCBI Taxonomy" id="1055526"/>
    <lineage>
        <taxon>Bacteria</taxon>
        <taxon>Pseudomonadati</taxon>
        <taxon>Pseudomonadota</taxon>
        <taxon>Betaproteobacteria</taxon>
        <taxon>Burkholderiales</taxon>
        <taxon>Burkholderiaceae</taxon>
        <taxon>Paraburkholderia</taxon>
    </lineage>
</organism>
<evidence type="ECO:0000256" key="1">
    <source>
        <dbReference type="SAM" id="MobiDB-lite"/>
    </source>
</evidence>
<sequence length="195" mass="21043">MNRLHLRTLGMSWPIRVLLAVALGLIIYAYFHGRGQDAPPEPAATSTSKSAAGASVAAGASGAPAASASDAGASDTATTTERPPIDLFPSQNWQPPPLPPPPPDTVRRPPPLPPEPPPLPCTVRSLWLDEHGVFYIVIAGAGREFPLCVNYQKKGFLRRGDVILNAYRIDEIGKDVRFTYLPLKRHQTLPLGELK</sequence>
<dbReference type="HOGENOM" id="CLU_129710_0_0_4"/>
<dbReference type="BioCyc" id="CBUR1055526:G10QW-805-MONOMER"/>
<keyword evidence="4" id="KW-1185">Reference proteome</keyword>
<dbReference type="Proteomes" id="UP000003511">
    <property type="component" value="Unassembled WGS sequence"/>
</dbReference>
<keyword evidence="2" id="KW-0472">Membrane</keyword>
<dbReference type="STRING" id="1055526.BKIR_c122_1876"/>
<keyword evidence="2" id="KW-0812">Transmembrane</keyword>
<evidence type="ECO:0000313" key="3">
    <source>
        <dbReference type="EMBL" id="CCD36064.1"/>
    </source>
</evidence>
<gene>
    <name evidence="3" type="ORF">BKIR_c122_1876</name>
</gene>
<name>U3UAI8_9BURK</name>
<accession>U3UAI8</accession>
<feature type="region of interest" description="Disordered" evidence="1">
    <location>
        <begin position="37"/>
        <end position="117"/>
    </location>
</feature>
<dbReference type="EMBL" id="CAFE01000029">
    <property type="protein sequence ID" value="CCD36064.1"/>
    <property type="molecule type" value="Genomic_DNA"/>
</dbReference>
<reference evidence="3 4" key="2">
    <citation type="submission" date="2011-10" db="EMBL/GenBank/DDBJ databases">
        <title>Draft genome sequence of Candidatus Burkholderia kirkii.</title>
        <authorList>
            <person name="Carlier A.L."/>
            <person name="Eberl L."/>
        </authorList>
    </citation>
    <scope>NUCLEOTIDE SEQUENCE [LARGE SCALE GENOMIC DNA]</scope>
    <source>
        <strain evidence="3 4">UZHbot1</strain>
    </source>
</reference>
<protein>
    <submittedName>
        <fullName evidence="3">WGS project CAFE00000000 data, contig bkir_c122</fullName>
    </submittedName>
</protein>
<feature type="compositionally biased region" description="Pro residues" evidence="1">
    <location>
        <begin position="94"/>
        <end position="117"/>
    </location>
</feature>
<feature type="compositionally biased region" description="Low complexity" evidence="1">
    <location>
        <begin position="43"/>
        <end position="80"/>
    </location>
</feature>
<evidence type="ECO:0000313" key="4">
    <source>
        <dbReference type="Proteomes" id="UP000003511"/>
    </source>
</evidence>
<proteinExistence type="predicted"/>
<keyword evidence="2" id="KW-1133">Transmembrane helix</keyword>
<comment type="caution">
    <text evidence="3">The sequence shown here is derived from an EMBL/GenBank/DDBJ whole genome shotgun (WGS) entry which is preliminary data.</text>
</comment>
<feature type="transmembrane region" description="Helical" evidence="2">
    <location>
        <begin position="12"/>
        <end position="31"/>
    </location>
</feature>
<dbReference type="AlphaFoldDB" id="U3UAI8"/>